<gene>
    <name evidence="2" type="ORF">BDK51DRAFT_30799</name>
</gene>
<feature type="signal peptide" evidence="1">
    <location>
        <begin position="1"/>
        <end position="19"/>
    </location>
</feature>
<proteinExistence type="predicted"/>
<keyword evidence="3" id="KW-1185">Reference proteome</keyword>
<evidence type="ECO:0000256" key="1">
    <source>
        <dbReference type="SAM" id="SignalP"/>
    </source>
</evidence>
<feature type="non-terminal residue" evidence="2">
    <location>
        <position position="147"/>
    </location>
</feature>
<name>A0A4P9VY24_9FUNG</name>
<feature type="chain" id="PRO_5020607268" evidence="1">
    <location>
        <begin position="20"/>
        <end position="147"/>
    </location>
</feature>
<dbReference type="Proteomes" id="UP000269721">
    <property type="component" value="Unassembled WGS sequence"/>
</dbReference>
<reference evidence="3" key="1">
    <citation type="journal article" date="2018" name="Nat. Microbiol.">
        <title>Leveraging single-cell genomics to expand the fungal tree of life.</title>
        <authorList>
            <person name="Ahrendt S.R."/>
            <person name="Quandt C.A."/>
            <person name="Ciobanu D."/>
            <person name="Clum A."/>
            <person name="Salamov A."/>
            <person name="Andreopoulos B."/>
            <person name="Cheng J.F."/>
            <person name="Woyke T."/>
            <person name="Pelin A."/>
            <person name="Henrissat B."/>
            <person name="Reynolds N.K."/>
            <person name="Benny G.L."/>
            <person name="Smith M.E."/>
            <person name="James T.Y."/>
            <person name="Grigoriev I.V."/>
        </authorList>
    </citation>
    <scope>NUCLEOTIDE SEQUENCE [LARGE SCALE GENOMIC DNA]</scope>
</reference>
<organism evidence="2 3">
    <name type="scientific">Blyttiomyces helicus</name>
    <dbReference type="NCBI Taxonomy" id="388810"/>
    <lineage>
        <taxon>Eukaryota</taxon>
        <taxon>Fungi</taxon>
        <taxon>Fungi incertae sedis</taxon>
        <taxon>Chytridiomycota</taxon>
        <taxon>Chytridiomycota incertae sedis</taxon>
        <taxon>Chytridiomycetes</taxon>
        <taxon>Chytridiomycetes incertae sedis</taxon>
        <taxon>Blyttiomyces</taxon>
    </lineage>
</organism>
<dbReference type="EMBL" id="ML001538">
    <property type="protein sequence ID" value="RKO83198.1"/>
    <property type="molecule type" value="Genomic_DNA"/>
</dbReference>
<keyword evidence="1" id="KW-0732">Signal</keyword>
<evidence type="ECO:0000313" key="2">
    <source>
        <dbReference type="EMBL" id="RKO83198.1"/>
    </source>
</evidence>
<evidence type="ECO:0000313" key="3">
    <source>
        <dbReference type="Proteomes" id="UP000269721"/>
    </source>
</evidence>
<accession>A0A4P9VY24</accession>
<sequence>MKTHTLALAAALATTSVTAQDSSTPDLSQFGIQLIGGLPGTYPATYSQQPSPSCLNVLTTSLAAASSACALSDLPNSSSLSNPLAVNFNQMVQNLEVFSAAFCTVACGNALKAYTSAVVAGCGSEQIYFAEASAVYPGDLETLINEQ</sequence>
<protein>
    <submittedName>
        <fullName evidence="2">Uncharacterized protein</fullName>
    </submittedName>
</protein>
<dbReference type="AlphaFoldDB" id="A0A4P9VY24"/>